<dbReference type="EMBL" id="CAEY01001948">
    <property type="status" value="NOT_ANNOTATED_CDS"/>
    <property type="molecule type" value="Genomic_DNA"/>
</dbReference>
<proteinExistence type="predicted"/>
<dbReference type="InterPro" id="IPR002668">
    <property type="entry name" value="CNT_N_dom"/>
</dbReference>
<reference evidence="4" key="1">
    <citation type="submission" date="2011-08" db="EMBL/GenBank/DDBJ databases">
        <authorList>
            <person name="Rombauts S."/>
        </authorList>
    </citation>
    <scope>NUCLEOTIDE SEQUENCE</scope>
    <source>
        <strain evidence="4">London</strain>
    </source>
</reference>
<dbReference type="AlphaFoldDB" id="T1KBG5"/>
<dbReference type="GO" id="GO:0005415">
    <property type="term" value="F:nucleoside:sodium symporter activity"/>
    <property type="evidence" value="ECO:0007669"/>
    <property type="project" value="TreeGrafter"/>
</dbReference>
<feature type="transmembrane region" description="Helical" evidence="1">
    <location>
        <begin position="7"/>
        <end position="27"/>
    </location>
</feature>
<dbReference type="STRING" id="32264.T1KBG5"/>
<accession>T1KBG5</accession>
<feature type="transmembrane region" description="Helical" evidence="1">
    <location>
        <begin position="57"/>
        <end position="87"/>
    </location>
</feature>
<keyword evidence="1" id="KW-0812">Transmembrane</keyword>
<keyword evidence="4" id="KW-1185">Reference proteome</keyword>
<dbReference type="Proteomes" id="UP000015104">
    <property type="component" value="Unassembled WGS sequence"/>
</dbReference>
<dbReference type="PANTHER" id="PTHR10590">
    <property type="entry name" value="SODIUM/NUCLEOSIDE COTRANSPORTER"/>
    <property type="match status" value="1"/>
</dbReference>
<evidence type="ECO:0000313" key="4">
    <source>
        <dbReference type="Proteomes" id="UP000015104"/>
    </source>
</evidence>
<evidence type="ECO:0000313" key="3">
    <source>
        <dbReference type="EnsemblMetazoa" id="tetur08g04010.1"/>
    </source>
</evidence>
<dbReference type="Pfam" id="PF01773">
    <property type="entry name" value="Nucleos_tra2_N"/>
    <property type="match status" value="1"/>
</dbReference>
<keyword evidence="1" id="KW-0472">Membrane</keyword>
<dbReference type="PANTHER" id="PTHR10590:SF4">
    <property type="entry name" value="SOLUTE CARRIER FAMILY 28 MEMBER 3"/>
    <property type="match status" value="1"/>
</dbReference>
<evidence type="ECO:0000256" key="1">
    <source>
        <dbReference type="SAM" id="Phobius"/>
    </source>
</evidence>
<feature type="domain" description="Concentrative nucleoside transporter N-terminal" evidence="2">
    <location>
        <begin position="30"/>
        <end position="62"/>
    </location>
</feature>
<dbReference type="EnsemblMetazoa" id="tetur08g04010.1">
    <property type="protein sequence ID" value="tetur08g04010.1"/>
    <property type="gene ID" value="tetur08g04010"/>
</dbReference>
<dbReference type="GO" id="GO:0005886">
    <property type="term" value="C:plasma membrane"/>
    <property type="evidence" value="ECO:0007669"/>
    <property type="project" value="TreeGrafter"/>
</dbReference>
<protein>
    <recommendedName>
        <fullName evidence="2">Concentrative nucleoside transporter N-terminal domain-containing protein</fullName>
    </recommendedName>
</protein>
<dbReference type="HOGENOM" id="CLU_2029634_0_0_1"/>
<evidence type="ECO:0000259" key="2">
    <source>
        <dbReference type="Pfam" id="PF01773"/>
    </source>
</evidence>
<keyword evidence="1" id="KW-1133">Transmembrane helix</keyword>
<reference evidence="3" key="2">
    <citation type="submission" date="2015-06" db="UniProtKB">
        <authorList>
            <consortium name="EnsemblMetazoa"/>
        </authorList>
    </citation>
    <scope>IDENTIFICATION</scope>
</reference>
<name>T1KBG5_TETUR</name>
<sequence>MLRYMEHLLYMFPVYQICVVSTAASSFRSLSFGKSIFQCIGDKSVAFLNFTDEGSKFIFGSLSVLFFFQVLPIIIFFSFTVSVLYYYEIMQIMVIKLGWLLQISVGSTACESLPAAGNLRQS</sequence>
<dbReference type="InterPro" id="IPR008276">
    <property type="entry name" value="C_nuclsd_transpt"/>
</dbReference>
<dbReference type="eggNOG" id="KOG3747">
    <property type="taxonomic scope" value="Eukaryota"/>
</dbReference>
<organism evidence="3 4">
    <name type="scientific">Tetranychus urticae</name>
    <name type="common">Two-spotted spider mite</name>
    <dbReference type="NCBI Taxonomy" id="32264"/>
    <lineage>
        <taxon>Eukaryota</taxon>
        <taxon>Metazoa</taxon>
        <taxon>Ecdysozoa</taxon>
        <taxon>Arthropoda</taxon>
        <taxon>Chelicerata</taxon>
        <taxon>Arachnida</taxon>
        <taxon>Acari</taxon>
        <taxon>Acariformes</taxon>
        <taxon>Trombidiformes</taxon>
        <taxon>Prostigmata</taxon>
        <taxon>Eleutherengona</taxon>
        <taxon>Raphignathae</taxon>
        <taxon>Tetranychoidea</taxon>
        <taxon>Tetranychidae</taxon>
        <taxon>Tetranychus</taxon>
    </lineage>
</organism>